<feature type="non-terminal residue" evidence="2">
    <location>
        <position position="1"/>
    </location>
</feature>
<organism evidence="2 3">
    <name type="scientific">Puccinia striiformis f. sp. tritici PST-78</name>
    <dbReference type="NCBI Taxonomy" id="1165861"/>
    <lineage>
        <taxon>Eukaryota</taxon>
        <taxon>Fungi</taxon>
        <taxon>Dikarya</taxon>
        <taxon>Basidiomycota</taxon>
        <taxon>Pucciniomycotina</taxon>
        <taxon>Pucciniomycetes</taxon>
        <taxon>Pucciniales</taxon>
        <taxon>Pucciniaceae</taxon>
        <taxon>Puccinia</taxon>
    </lineage>
</organism>
<accession>A0A0L0UI68</accession>
<comment type="caution">
    <text evidence="2">The sequence shown here is derived from an EMBL/GenBank/DDBJ whole genome shotgun (WGS) entry which is preliminary data.</text>
</comment>
<sequence length="160" mass="17215">VLAALWPGQVIPRTPSRTADWLEVAVGRFEAWKASAARSGAGRALEFVKAWYPGLNLDQLATWRQQADAELEPARPAIIRRASAIADYTDTNVFAPEVDDNGVAQPEDWFGLDPACGEDSAEEIDSSDEGEEEEEEGEDVEPAGGAAGQPDRASSTMLRA</sequence>
<keyword evidence="3" id="KW-1185">Reference proteome</keyword>
<feature type="compositionally biased region" description="Acidic residues" evidence="1">
    <location>
        <begin position="119"/>
        <end position="141"/>
    </location>
</feature>
<reference evidence="3" key="1">
    <citation type="submission" date="2014-03" db="EMBL/GenBank/DDBJ databases">
        <title>The Genome Sequence of Puccinia striiformis f. sp. tritici PST-78.</title>
        <authorList>
            <consortium name="The Broad Institute Genome Sequencing Platform"/>
            <person name="Cuomo C."/>
            <person name="Hulbert S."/>
            <person name="Chen X."/>
            <person name="Walker B."/>
            <person name="Young S.K."/>
            <person name="Zeng Q."/>
            <person name="Gargeya S."/>
            <person name="Fitzgerald M."/>
            <person name="Haas B."/>
            <person name="Abouelleil A."/>
            <person name="Alvarado L."/>
            <person name="Arachchi H.M."/>
            <person name="Berlin A.M."/>
            <person name="Chapman S.B."/>
            <person name="Goldberg J."/>
            <person name="Griggs A."/>
            <person name="Gujja S."/>
            <person name="Hansen M."/>
            <person name="Howarth C."/>
            <person name="Imamovic A."/>
            <person name="Larimer J."/>
            <person name="McCowan C."/>
            <person name="Montmayeur A."/>
            <person name="Murphy C."/>
            <person name="Neiman D."/>
            <person name="Pearson M."/>
            <person name="Priest M."/>
            <person name="Roberts A."/>
            <person name="Saif S."/>
            <person name="Shea T."/>
            <person name="Sisk P."/>
            <person name="Sykes S."/>
            <person name="Wortman J."/>
            <person name="Nusbaum C."/>
            <person name="Birren B."/>
        </authorList>
    </citation>
    <scope>NUCLEOTIDE SEQUENCE [LARGE SCALE GENOMIC DNA]</scope>
    <source>
        <strain evidence="3">race PST-78</strain>
    </source>
</reference>
<evidence type="ECO:0000256" key="1">
    <source>
        <dbReference type="SAM" id="MobiDB-lite"/>
    </source>
</evidence>
<dbReference type="EMBL" id="AJIL01008473">
    <property type="protein sequence ID" value="KNE86706.1"/>
    <property type="molecule type" value="Genomic_DNA"/>
</dbReference>
<proteinExistence type="predicted"/>
<name>A0A0L0UI68_9BASI</name>
<gene>
    <name evidence="2" type="ORF">PSTG_19930</name>
</gene>
<feature type="region of interest" description="Disordered" evidence="1">
    <location>
        <begin position="98"/>
        <end position="160"/>
    </location>
</feature>
<evidence type="ECO:0000313" key="3">
    <source>
        <dbReference type="Proteomes" id="UP000054564"/>
    </source>
</evidence>
<dbReference type="AlphaFoldDB" id="A0A0L0UI68"/>
<evidence type="ECO:0000313" key="2">
    <source>
        <dbReference type="EMBL" id="KNE86706.1"/>
    </source>
</evidence>
<dbReference type="Proteomes" id="UP000054564">
    <property type="component" value="Unassembled WGS sequence"/>
</dbReference>
<feature type="non-terminal residue" evidence="2">
    <location>
        <position position="160"/>
    </location>
</feature>
<protein>
    <submittedName>
        <fullName evidence="2">Uncharacterized protein</fullName>
    </submittedName>
</protein>